<dbReference type="InterPro" id="IPR050283">
    <property type="entry name" value="E-box_TF_Regulators"/>
</dbReference>
<evidence type="ECO:0000259" key="2">
    <source>
        <dbReference type="PROSITE" id="PS50888"/>
    </source>
</evidence>
<feature type="compositionally biased region" description="Basic and acidic residues" evidence="1">
    <location>
        <begin position="66"/>
        <end position="76"/>
    </location>
</feature>
<dbReference type="PANTHER" id="PTHR23349">
    <property type="entry name" value="BASIC HELIX-LOOP-HELIX TRANSCRIPTION FACTOR, TWIST"/>
    <property type="match status" value="1"/>
</dbReference>
<dbReference type="GO" id="GO:0032502">
    <property type="term" value="P:developmental process"/>
    <property type="evidence" value="ECO:0007669"/>
    <property type="project" value="TreeGrafter"/>
</dbReference>
<evidence type="ECO:0000313" key="3">
    <source>
        <dbReference type="EMBL" id="ELT89043.1"/>
    </source>
</evidence>
<dbReference type="OrthoDB" id="6161578at2759"/>
<dbReference type="HOGENOM" id="CLU_125146_1_0_1"/>
<accession>R7T6P0</accession>
<dbReference type="InterPro" id="IPR011598">
    <property type="entry name" value="bHLH_dom"/>
</dbReference>
<dbReference type="EMBL" id="AMQN01015080">
    <property type="status" value="NOT_ANNOTATED_CDS"/>
    <property type="molecule type" value="Genomic_DNA"/>
</dbReference>
<dbReference type="SMART" id="SM00353">
    <property type="entry name" value="HLH"/>
    <property type="match status" value="1"/>
</dbReference>
<dbReference type="PANTHER" id="PTHR23349:SF110">
    <property type="entry name" value="BHLH DOMAIN-CONTAINING PROTEIN"/>
    <property type="match status" value="1"/>
</dbReference>
<organism evidence="3">
    <name type="scientific">Capitella teleta</name>
    <name type="common">Polychaete worm</name>
    <dbReference type="NCBI Taxonomy" id="283909"/>
    <lineage>
        <taxon>Eukaryota</taxon>
        <taxon>Metazoa</taxon>
        <taxon>Spiralia</taxon>
        <taxon>Lophotrochozoa</taxon>
        <taxon>Annelida</taxon>
        <taxon>Polychaeta</taxon>
        <taxon>Sedentaria</taxon>
        <taxon>Scolecida</taxon>
        <taxon>Capitellidae</taxon>
        <taxon>Capitella</taxon>
    </lineage>
</organism>
<evidence type="ECO:0000256" key="1">
    <source>
        <dbReference type="SAM" id="MobiDB-lite"/>
    </source>
</evidence>
<feature type="domain" description="BHLH" evidence="2">
    <location>
        <begin position="7"/>
        <end position="59"/>
    </location>
</feature>
<feature type="non-terminal residue" evidence="3">
    <location>
        <position position="1"/>
    </location>
</feature>
<dbReference type="GO" id="GO:0046983">
    <property type="term" value="F:protein dimerization activity"/>
    <property type="evidence" value="ECO:0007669"/>
    <property type="project" value="InterPro"/>
</dbReference>
<keyword evidence="5" id="KW-1185">Reference proteome</keyword>
<dbReference type="InterPro" id="IPR036638">
    <property type="entry name" value="HLH_DNA-bd_sf"/>
</dbReference>
<dbReference type="SUPFAM" id="SSF47459">
    <property type="entry name" value="HLH, helix-loop-helix DNA-binding domain"/>
    <property type="match status" value="1"/>
</dbReference>
<dbReference type="OMA" id="KHTEHQT"/>
<dbReference type="EMBL" id="KB311569">
    <property type="protein sequence ID" value="ELT89043.1"/>
    <property type="molecule type" value="Genomic_DNA"/>
</dbReference>
<dbReference type="AlphaFoldDB" id="R7T6P0"/>
<name>R7T6P0_CAPTE</name>
<evidence type="ECO:0000313" key="4">
    <source>
        <dbReference type="EnsemblMetazoa" id="CapteP98465"/>
    </source>
</evidence>
<dbReference type="GO" id="GO:0000977">
    <property type="term" value="F:RNA polymerase II transcription regulatory region sequence-specific DNA binding"/>
    <property type="evidence" value="ECO:0007669"/>
    <property type="project" value="TreeGrafter"/>
</dbReference>
<evidence type="ECO:0000313" key="5">
    <source>
        <dbReference type="Proteomes" id="UP000014760"/>
    </source>
</evidence>
<dbReference type="Proteomes" id="UP000014760">
    <property type="component" value="Unassembled WGS sequence"/>
</dbReference>
<protein>
    <recommendedName>
        <fullName evidence="2">BHLH domain-containing protein</fullName>
    </recommendedName>
</protein>
<feature type="region of interest" description="Disordered" evidence="1">
    <location>
        <begin position="66"/>
        <end position="97"/>
    </location>
</feature>
<dbReference type="STRING" id="283909.R7T6P0"/>
<reference evidence="4" key="3">
    <citation type="submission" date="2015-06" db="UniProtKB">
        <authorList>
            <consortium name="EnsemblMetazoa"/>
        </authorList>
    </citation>
    <scope>IDENTIFICATION</scope>
</reference>
<dbReference type="Gene3D" id="4.10.280.10">
    <property type="entry name" value="Helix-loop-helix DNA-binding domain"/>
    <property type="match status" value="1"/>
</dbReference>
<sequence>RRTISRKQRSAANQRERRRMVSLNTAFDQLRTRIPTFPHEKKLSRIQTLKYATEYIAVMAELLKDHPKSDDCRSETESEGVSHGNQSENNDWRQKRN</sequence>
<dbReference type="Pfam" id="PF00010">
    <property type="entry name" value="HLH"/>
    <property type="match status" value="1"/>
</dbReference>
<reference evidence="3 5" key="2">
    <citation type="journal article" date="2013" name="Nature">
        <title>Insights into bilaterian evolution from three spiralian genomes.</title>
        <authorList>
            <person name="Simakov O."/>
            <person name="Marletaz F."/>
            <person name="Cho S.J."/>
            <person name="Edsinger-Gonzales E."/>
            <person name="Havlak P."/>
            <person name="Hellsten U."/>
            <person name="Kuo D.H."/>
            <person name="Larsson T."/>
            <person name="Lv J."/>
            <person name="Arendt D."/>
            <person name="Savage R."/>
            <person name="Osoegawa K."/>
            <person name="de Jong P."/>
            <person name="Grimwood J."/>
            <person name="Chapman J.A."/>
            <person name="Shapiro H."/>
            <person name="Aerts A."/>
            <person name="Otillar R.P."/>
            <person name="Terry A.Y."/>
            <person name="Boore J.L."/>
            <person name="Grigoriev I.V."/>
            <person name="Lindberg D.R."/>
            <person name="Seaver E.C."/>
            <person name="Weisblat D.A."/>
            <person name="Putnam N.H."/>
            <person name="Rokhsar D.S."/>
        </authorList>
    </citation>
    <scope>NUCLEOTIDE SEQUENCE</scope>
    <source>
        <strain evidence="3 5">I ESC-2004</strain>
    </source>
</reference>
<proteinExistence type="predicted"/>
<reference evidence="5" key="1">
    <citation type="submission" date="2012-12" db="EMBL/GenBank/DDBJ databases">
        <authorList>
            <person name="Hellsten U."/>
            <person name="Grimwood J."/>
            <person name="Chapman J.A."/>
            <person name="Shapiro H."/>
            <person name="Aerts A."/>
            <person name="Otillar R.P."/>
            <person name="Terry A.Y."/>
            <person name="Boore J.L."/>
            <person name="Simakov O."/>
            <person name="Marletaz F."/>
            <person name="Cho S.-J."/>
            <person name="Edsinger-Gonzales E."/>
            <person name="Havlak P."/>
            <person name="Kuo D.-H."/>
            <person name="Larsson T."/>
            <person name="Lv J."/>
            <person name="Arendt D."/>
            <person name="Savage R."/>
            <person name="Osoegawa K."/>
            <person name="de Jong P."/>
            <person name="Lindberg D.R."/>
            <person name="Seaver E.C."/>
            <person name="Weisblat D.A."/>
            <person name="Putnam N.H."/>
            <person name="Grigoriev I.V."/>
            <person name="Rokhsar D.S."/>
        </authorList>
    </citation>
    <scope>NUCLEOTIDE SEQUENCE</scope>
    <source>
        <strain evidence="5">I ESC-2004</strain>
    </source>
</reference>
<gene>
    <name evidence="3" type="ORF">CAPTEDRAFT_98465</name>
</gene>
<dbReference type="PROSITE" id="PS50888">
    <property type="entry name" value="BHLH"/>
    <property type="match status" value="1"/>
</dbReference>
<dbReference type="GO" id="GO:0000981">
    <property type="term" value="F:DNA-binding transcription factor activity, RNA polymerase II-specific"/>
    <property type="evidence" value="ECO:0007669"/>
    <property type="project" value="TreeGrafter"/>
</dbReference>
<dbReference type="EnsemblMetazoa" id="CapteT98465">
    <property type="protein sequence ID" value="CapteP98465"/>
    <property type="gene ID" value="CapteG98465"/>
</dbReference>